<feature type="domain" description="O-methyltransferase C-terminal" evidence="4">
    <location>
        <begin position="118"/>
        <end position="239"/>
    </location>
</feature>
<dbReference type="GO" id="GO:0032259">
    <property type="term" value="P:methylation"/>
    <property type="evidence" value="ECO:0007669"/>
    <property type="project" value="UniProtKB-KW"/>
</dbReference>
<dbReference type="SUPFAM" id="SSF53335">
    <property type="entry name" value="S-adenosyl-L-methionine-dependent methyltransferases"/>
    <property type="match status" value="1"/>
</dbReference>
<dbReference type="GO" id="GO:0008171">
    <property type="term" value="F:O-methyltransferase activity"/>
    <property type="evidence" value="ECO:0007669"/>
    <property type="project" value="InterPro"/>
</dbReference>
<dbReference type="Proteomes" id="UP000800036">
    <property type="component" value="Unassembled WGS sequence"/>
</dbReference>
<dbReference type="InterPro" id="IPR016461">
    <property type="entry name" value="COMT-like"/>
</dbReference>
<gene>
    <name evidence="5" type="ORF">BU23DRAFT_583245</name>
</gene>
<dbReference type="Gene3D" id="3.40.50.150">
    <property type="entry name" value="Vaccinia Virus protein VP39"/>
    <property type="match status" value="1"/>
</dbReference>
<keyword evidence="1 5" id="KW-0489">Methyltransferase</keyword>
<dbReference type="AlphaFoldDB" id="A0A6A5UUN2"/>
<evidence type="ECO:0000259" key="4">
    <source>
        <dbReference type="Pfam" id="PF00891"/>
    </source>
</evidence>
<dbReference type="PROSITE" id="PS51683">
    <property type="entry name" value="SAM_OMT_II"/>
    <property type="match status" value="1"/>
</dbReference>
<dbReference type="Pfam" id="PF00891">
    <property type="entry name" value="Methyltransf_2"/>
    <property type="match status" value="1"/>
</dbReference>
<evidence type="ECO:0000313" key="6">
    <source>
        <dbReference type="Proteomes" id="UP000800036"/>
    </source>
</evidence>
<dbReference type="InterPro" id="IPR001077">
    <property type="entry name" value="COMT_C"/>
</dbReference>
<keyword evidence="2 5" id="KW-0808">Transferase</keyword>
<dbReference type="InterPro" id="IPR029063">
    <property type="entry name" value="SAM-dependent_MTases_sf"/>
</dbReference>
<keyword evidence="3" id="KW-0949">S-adenosyl-L-methionine</keyword>
<dbReference type="PANTHER" id="PTHR43712">
    <property type="entry name" value="PUTATIVE (AFU_ORTHOLOGUE AFUA_4G14580)-RELATED"/>
    <property type="match status" value="1"/>
</dbReference>
<dbReference type="EMBL" id="ML976720">
    <property type="protein sequence ID" value="KAF1968428.1"/>
    <property type="molecule type" value="Genomic_DNA"/>
</dbReference>
<evidence type="ECO:0000256" key="3">
    <source>
        <dbReference type="ARBA" id="ARBA00022691"/>
    </source>
</evidence>
<sequence length="274" mass="31285">MRMLVAMGIFTEVGHHTYSANLIANVWTVGSPLREASIHMASQIPPVVFLPEYFEEKGYRNPTDAENGPFQYTQRPKIQSAYNTMMRIARNQRGEEWFEYYPVEEKLRLAEHDESGILLVDIGGNVGHDLVNFQKRFPGLRGRLVLEDTPAIVDSATDLPPNIERVGHDFFTPQPHILQNAKAYYLRNVLHDWPDKNARTILENIRDLMGAESILLVDEYAVPEENVALYQAELDFIMMGGYLLRWIGRVVGVHRPRDYVPGSGTLFEAVGREE</sequence>
<accession>A0A6A5UUN2</accession>
<organism evidence="5 6">
    <name type="scientific">Bimuria novae-zelandiae CBS 107.79</name>
    <dbReference type="NCBI Taxonomy" id="1447943"/>
    <lineage>
        <taxon>Eukaryota</taxon>
        <taxon>Fungi</taxon>
        <taxon>Dikarya</taxon>
        <taxon>Ascomycota</taxon>
        <taxon>Pezizomycotina</taxon>
        <taxon>Dothideomycetes</taxon>
        <taxon>Pleosporomycetidae</taxon>
        <taxon>Pleosporales</taxon>
        <taxon>Massarineae</taxon>
        <taxon>Didymosphaeriaceae</taxon>
        <taxon>Bimuria</taxon>
    </lineage>
</organism>
<proteinExistence type="predicted"/>
<evidence type="ECO:0000256" key="1">
    <source>
        <dbReference type="ARBA" id="ARBA00022603"/>
    </source>
</evidence>
<dbReference type="OrthoDB" id="1535081at2759"/>
<keyword evidence="6" id="KW-1185">Reference proteome</keyword>
<evidence type="ECO:0000256" key="2">
    <source>
        <dbReference type="ARBA" id="ARBA00022679"/>
    </source>
</evidence>
<name>A0A6A5UUN2_9PLEO</name>
<dbReference type="PANTHER" id="PTHR43712:SF11">
    <property type="entry name" value="O-METHYLTRANSFERASE (AFU_ORTHOLOGUE AFUA_2G17820)-RELATED"/>
    <property type="match status" value="1"/>
</dbReference>
<protein>
    <submittedName>
        <fullName evidence="5">S-adenosyl-L-methionine-dependent methyltransferase</fullName>
    </submittedName>
</protein>
<evidence type="ECO:0000313" key="5">
    <source>
        <dbReference type="EMBL" id="KAF1968428.1"/>
    </source>
</evidence>
<reference evidence="5" key="1">
    <citation type="journal article" date="2020" name="Stud. Mycol.">
        <title>101 Dothideomycetes genomes: a test case for predicting lifestyles and emergence of pathogens.</title>
        <authorList>
            <person name="Haridas S."/>
            <person name="Albert R."/>
            <person name="Binder M."/>
            <person name="Bloem J."/>
            <person name="Labutti K."/>
            <person name="Salamov A."/>
            <person name="Andreopoulos B."/>
            <person name="Baker S."/>
            <person name="Barry K."/>
            <person name="Bills G."/>
            <person name="Bluhm B."/>
            <person name="Cannon C."/>
            <person name="Castanera R."/>
            <person name="Culley D."/>
            <person name="Daum C."/>
            <person name="Ezra D."/>
            <person name="Gonzalez J."/>
            <person name="Henrissat B."/>
            <person name="Kuo A."/>
            <person name="Liang C."/>
            <person name="Lipzen A."/>
            <person name="Lutzoni F."/>
            <person name="Magnuson J."/>
            <person name="Mondo S."/>
            <person name="Nolan M."/>
            <person name="Ohm R."/>
            <person name="Pangilinan J."/>
            <person name="Park H.-J."/>
            <person name="Ramirez L."/>
            <person name="Alfaro M."/>
            <person name="Sun H."/>
            <person name="Tritt A."/>
            <person name="Yoshinaga Y."/>
            <person name="Zwiers L.-H."/>
            <person name="Turgeon B."/>
            <person name="Goodwin S."/>
            <person name="Spatafora J."/>
            <person name="Crous P."/>
            <person name="Grigoriev I."/>
        </authorList>
    </citation>
    <scope>NUCLEOTIDE SEQUENCE</scope>
    <source>
        <strain evidence="5">CBS 107.79</strain>
    </source>
</reference>